<reference evidence="3" key="1">
    <citation type="submission" date="2016-06" db="EMBL/GenBank/DDBJ databases">
        <authorList>
            <person name="Butler K."/>
        </authorList>
    </citation>
    <scope>NUCLEOTIDE SEQUENCE [LARGE SCALE GENOMIC DNA]</scope>
    <source>
        <strain evidence="3">GCSL-Mp20</strain>
    </source>
</reference>
<comment type="caution">
    <text evidence="2">The sequence shown here is derived from an EMBL/GenBank/DDBJ whole genome shotgun (WGS) entry which is preliminary data.</text>
</comment>
<keyword evidence="1" id="KW-0472">Membrane</keyword>
<keyword evidence="1" id="KW-0812">Transmembrane</keyword>
<gene>
    <name evidence="2" type="ORF">AYY18_19840</name>
</gene>
<feature type="transmembrane region" description="Helical" evidence="1">
    <location>
        <begin position="382"/>
        <end position="401"/>
    </location>
</feature>
<dbReference type="EMBL" id="LZEY01000027">
    <property type="protein sequence ID" value="OBU06767.1"/>
    <property type="molecule type" value="Genomic_DNA"/>
</dbReference>
<feature type="transmembrane region" description="Helical" evidence="1">
    <location>
        <begin position="262"/>
        <end position="278"/>
    </location>
</feature>
<evidence type="ECO:0008006" key="4">
    <source>
        <dbReference type="Google" id="ProtNLM"/>
    </source>
</evidence>
<dbReference type="OrthoDB" id="9023289at2"/>
<dbReference type="SUPFAM" id="SSF141571">
    <property type="entry name" value="Pentapeptide repeat-like"/>
    <property type="match status" value="1"/>
</dbReference>
<keyword evidence="1" id="KW-1133">Transmembrane helix</keyword>
<evidence type="ECO:0000313" key="3">
    <source>
        <dbReference type="Proteomes" id="UP000092377"/>
    </source>
</evidence>
<dbReference type="Proteomes" id="UP000092377">
    <property type="component" value="Unassembled WGS sequence"/>
</dbReference>
<proteinExistence type="predicted"/>
<dbReference type="RefSeq" id="WP_067403302.1">
    <property type="nucleotide sequence ID" value="NZ_LZEY01000027.1"/>
</dbReference>
<keyword evidence="3" id="KW-1185">Reference proteome</keyword>
<evidence type="ECO:0000256" key="1">
    <source>
        <dbReference type="SAM" id="Phobius"/>
    </source>
</evidence>
<organism evidence="2 3">
    <name type="scientific">Morganella psychrotolerans</name>
    <dbReference type="NCBI Taxonomy" id="368603"/>
    <lineage>
        <taxon>Bacteria</taxon>
        <taxon>Pseudomonadati</taxon>
        <taxon>Pseudomonadota</taxon>
        <taxon>Gammaproteobacteria</taxon>
        <taxon>Enterobacterales</taxon>
        <taxon>Morganellaceae</taxon>
        <taxon>Morganella</taxon>
    </lineage>
</organism>
<accession>A0A1B8HCG3</accession>
<evidence type="ECO:0000313" key="2">
    <source>
        <dbReference type="EMBL" id="OBU06767.1"/>
    </source>
</evidence>
<protein>
    <recommendedName>
        <fullName evidence="4">Pentapeptide repeat-containing protein</fullName>
    </recommendedName>
</protein>
<dbReference type="Gene3D" id="2.160.20.80">
    <property type="entry name" value="E3 ubiquitin-protein ligase SopA"/>
    <property type="match status" value="1"/>
</dbReference>
<feature type="transmembrane region" description="Helical" evidence="1">
    <location>
        <begin position="307"/>
        <end position="325"/>
    </location>
</feature>
<feature type="transmembrane region" description="Helical" evidence="1">
    <location>
        <begin position="284"/>
        <end position="300"/>
    </location>
</feature>
<sequence length="409" mass="48167">MKNVHKKDFLLSKRDHRVTNFWDVNYEPDFNIDSIELLMIGDVNKQTNKEIIDKNIYIGFDEIKKNDERPDVNMRIENKSFKTCDFSGNNGKKKITFLNCKFEKCYFSFSEFNDVNFTNCNFQCCSFSQAKFYRCFFDDNCRFYNISISGSTTLISQTEIRASKFFKKIYKPYDEQLDLYKSKGLNRKEEIFRLNRSVLKVSKVMLESNRNCSNDDVFYDSVKNLFIKKLNDKKSSNSYRIEQLRIELINKKKDVKLKENKAISFRLLCLFKIIYLFLFKKTAFFIEGIVMKMFGFINGWGSSLPRVFIFGVLILLIYTIIYMFMDGGQVPVISVYGEAKNVEVTSFYYFTNSLLKSFDVTFLAGYTKHITMYDSILKQLTLLTNMLVGLFWYSVLIPTLINKISVNKI</sequence>
<dbReference type="InterPro" id="IPR001646">
    <property type="entry name" value="5peptide_repeat"/>
</dbReference>
<name>A0A1B8HCG3_9GAMM</name>
<dbReference type="Pfam" id="PF00805">
    <property type="entry name" value="Pentapeptide"/>
    <property type="match status" value="1"/>
</dbReference>
<dbReference type="AlphaFoldDB" id="A0A1B8HCG3"/>